<proteinExistence type="predicted"/>
<dbReference type="Pfam" id="PF07729">
    <property type="entry name" value="FCD"/>
    <property type="match status" value="1"/>
</dbReference>
<feature type="domain" description="GntR C-terminal" evidence="4">
    <location>
        <begin position="7"/>
        <end position="80"/>
    </location>
</feature>
<name>A0A645HHH8_9ZZZZ</name>
<gene>
    <name evidence="5" type="ORF">SDC9_186012</name>
</gene>
<dbReference type="InterPro" id="IPR008920">
    <property type="entry name" value="TF_FadR/GntR_C"/>
</dbReference>
<dbReference type="SUPFAM" id="SSF48008">
    <property type="entry name" value="GntR ligand-binding domain-like"/>
    <property type="match status" value="1"/>
</dbReference>
<comment type="caution">
    <text evidence="5">The sequence shown here is derived from an EMBL/GenBank/DDBJ whole genome shotgun (WGS) entry which is preliminary data.</text>
</comment>
<keyword evidence="3" id="KW-0804">Transcription</keyword>
<dbReference type="InterPro" id="IPR011711">
    <property type="entry name" value="GntR_C"/>
</dbReference>
<reference evidence="5" key="1">
    <citation type="submission" date="2019-08" db="EMBL/GenBank/DDBJ databases">
        <authorList>
            <person name="Kucharzyk K."/>
            <person name="Murdoch R.W."/>
            <person name="Higgins S."/>
            <person name="Loffler F."/>
        </authorList>
    </citation>
    <scope>NUCLEOTIDE SEQUENCE</scope>
</reference>
<dbReference type="EMBL" id="VSSQ01093747">
    <property type="protein sequence ID" value="MPN38488.1"/>
    <property type="molecule type" value="Genomic_DNA"/>
</dbReference>
<evidence type="ECO:0000256" key="2">
    <source>
        <dbReference type="ARBA" id="ARBA00023125"/>
    </source>
</evidence>
<evidence type="ECO:0000256" key="3">
    <source>
        <dbReference type="ARBA" id="ARBA00023163"/>
    </source>
</evidence>
<keyword evidence="1" id="KW-0805">Transcription regulation</keyword>
<evidence type="ECO:0000256" key="1">
    <source>
        <dbReference type="ARBA" id="ARBA00023015"/>
    </source>
</evidence>
<keyword evidence="2" id="KW-0238">DNA-binding</keyword>
<accession>A0A645HHH8</accession>
<organism evidence="5">
    <name type="scientific">bioreactor metagenome</name>
    <dbReference type="NCBI Taxonomy" id="1076179"/>
    <lineage>
        <taxon>unclassified sequences</taxon>
        <taxon>metagenomes</taxon>
        <taxon>ecological metagenomes</taxon>
    </lineage>
</organism>
<sequence>MSHDVNNLELDIEFHKIIYSSTQNPFFACIGTAIMTLFKPSIAISNKKHPEVVLANHKKILEAFEHESEEDMADAIRESISKWETLSLQD</sequence>
<dbReference type="GO" id="GO:0003677">
    <property type="term" value="F:DNA binding"/>
    <property type="evidence" value="ECO:0007669"/>
    <property type="project" value="UniProtKB-KW"/>
</dbReference>
<dbReference type="AlphaFoldDB" id="A0A645HHH8"/>
<evidence type="ECO:0000259" key="4">
    <source>
        <dbReference type="Pfam" id="PF07729"/>
    </source>
</evidence>
<protein>
    <recommendedName>
        <fullName evidence="4">GntR C-terminal domain-containing protein</fullName>
    </recommendedName>
</protein>
<dbReference type="Gene3D" id="1.20.120.530">
    <property type="entry name" value="GntR ligand-binding domain-like"/>
    <property type="match status" value="1"/>
</dbReference>
<evidence type="ECO:0000313" key="5">
    <source>
        <dbReference type="EMBL" id="MPN38488.1"/>
    </source>
</evidence>